<sequence length="53" mass="6021">AEILLQEVEILLQAEILLEDEEIEILLEEAEALSLSAVPEVEILRRHSLTLQL</sequence>
<gene>
    <name evidence="1" type="ORF">CCACVL1_15765</name>
</gene>
<dbReference type="Proteomes" id="UP000188268">
    <property type="component" value="Unassembled WGS sequence"/>
</dbReference>
<evidence type="ECO:0000313" key="1">
    <source>
        <dbReference type="EMBL" id="OMO76355.1"/>
    </source>
</evidence>
<protein>
    <submittedName>
        <fullName evidence="1">Uncharacterized protein</fullName>
    </submittedName>
</protein>
<dbReference type="Gramene" id="OMO76355">
    <property type="protein sequence ID" value="OMO76355"/>
    <property type="gene ID" value="CCACVL1_15765"/>
</dbReference>
<reference evidence="1 2" key="1">
    <citation type="submission" date="2013-09" db="EMBL/GenBank/DDBJ databases">
        <title>Corchorus capsularis genome sequencing.</title>
        <authorList>
            <person name="Alam M."/>
            <person name="Haque M.S."/>
            <person name="Islam M.S."/>
            <person name="Emdad E.M."/>
            <person name="Islam M.M."/>
            <person name="Ahmed B."/>
            <person name="Halim A."/>
            <person name="Hossen Q.M.M."/>
            <person name="Hossain M.Z."/>
            <person name="Ahmed R."/>
            <person name="Khan M.M."/>
            <person name="Islam R."/>
            <person name="Rashid M.M."/>
            <person name="Khan S.A."/>
            <person name="Rahman M.S."/>
            <person name="Alam M."/>
        </authorList>
    </citation>
    <scope>NUCLEOTIDE SEQUENCE [LARGE SCALE GENOMIC DNA]</scope>
    <source>
        <strain evidence="2">cv. CVL-1</strain>
        <tissue evidence="1">Whole seedling</tissue>
    </source>
</reference>
<dbReference type="EMBL" id="AWWV01010886">
    <property type="protein sequence ID" value="OMO76355.1"/>
    <property type="molecule type" value="Genomic_DNA"/>
</dbReference>
<feature type="non-terminal residue" evidence="1">
    <location>
        <position position="53"/>
    </location>
</feature>
<dbReference type="AlphaFoldDB" id="A0A1R3I183"/>
<proteinExistence type="predicted"/>
<name>A0A1R3I183_COCAP</name>
<comment type="caution">
    <text evidence="1">The sequence shown here is derived from an EMBL/GenBank/DDBJ whole genome shotgun (WGS) entry which is preliminary data.</text>
</comment>
<feature type="non-terminal residue" evidence="1">
    <location>
        <position position="1"/>
    </location>
</feature>
<accession>A0A1R3I183</accession>
<organism evidence="1 2">
    <name type="scientific">Corchorus capsularis</name>
    <name type="common">Jute</name>
    <dbReference type="NCBI Taxonomy" id="210143"/>
    <lineage>
        <taxon>Eukaryota</taxon>
        <taxon>Viridiplantae</taxon>
        <taxon>Streptophyta</taxon>
        <taxon>Embryophyta</taxon>
        <taxon>Tracheophyta</taxon>
        <taxon>Spermatophyta</taxon>
        <taxon>Magnoliopsida</taxon>
        <taxon>eudicotyledons</taxon>
        <taxon>Gunneridae</taxon>
        <taxon>Pentapetalae</taxon>
        <taxon>rosids</taxon>
        <taxon>malvids</taxon>
        <taxon>Malvales</taxon>
        <taxon>Malvaceae</taxon>
        <taxon>Grewioideae</taxon>
        <taxon>Apeibeae</taxon>
        <taxon>Corchorus</taxon>
    </lineage>
</organism>
<keyword evidence="2" id="KW-1185">Reference proteome</keyword>
<evidence type="ECO:0000313" key="2">
    <source>
        <dbReference type="Proteomes" id="UP000188268"/>
    </source>
</evidence>